<feature type="region of interest" description="Disordered" evidence="1">
    <location>
        <begin position="1"/>
        <end position="24"/>
    </location>
</feature>
<reference evidence="3" key="1">
    <citation type="submission" date="2025-08" db="UniProtKB">
        <authorList>
            <consortium name="RefSeq"/>
        </authorList>
    </citation>
    <scope>IDENTIFICATION</scope>
    <source>
        <strain evidence="3">14028-0561.14</strain>
        <tissue evidence="3">Whole fly</tissue>
    </source>
</reference>
<evidence type="ECO:0000313" key="2">
    <source>
        <dbReference type="Proteomes" id="UP001652661"/>
    </source>
</evidence>
<evidence type="ECO:0000313" key="3">
    <source>
        <dbReference type="RefSeq" id="XP_070144046.1"/>
    </source>
</evidence>
<accession>A0ABM4GMV3</accession>
<dbReference type="RefSeq" id="XP_070144046.1">
    <property type="nucleotide sequence ID" value="XM_070287945.1"/>
</dbReference>
<dbReference type="GeneID" id="138929066"/>
<organism evidence="2 3">
    <name type="scientific">Drosophila kikkawai</name>
    <name type="common">Fruit fly</name>
    <dbReference type="NCBI Taxonomy" id="30033"/>
    <lineage>
        <taxon>Eukaryota</taxon>
        <taxon>Metazoa</taxon>
        <taxon>Ecdysozoa</taxon>
        <taxon>Arthropoda</taxon>
        <taxon>Hexapoda</taxon>
        <taxon>Insecta</taxon>
        <taxon>Pterygota</taxon>
        <taxon>Neoptera</taxon>
        <taxon>Endopterygota</taxon>
        <taxon>Diptera</taxon>
        <taxon>Brachycera</taxon>
        <taxon>Muscomorpha</taxon>
        <taxon>Ephydroidea</taxon>
        <taxon>Drosophilidae</taxon>
        <taxon>Drosophila</taxon>
        <taxon>Sophophora</taxon>
    </lineage>
</organism>
<name>A0ABM4GMV3_DROKI</name>
<protein>
    <submittedName>
        <fullName evidence="3">Uncharacterized protein</fullName>
    </submittedName>
</protein>
<proteinExistence type="predicted"/>
<dbReference type="Proteomes" id="UP001652661">
    <property type="component" value="Chromosome X"/>
</dbReference>
<gene>
    <name evidence="3" type="primary">LOC138929066</name>
</gene>
<evidence type="ECO:0000256" key="1">
    <source>
        <dbReference type="SAM" id="MobiDB-lite"/>
    </source>
</evidence>
<keyword evidence="2" id="KW-1185">Reference proteome</keyword>
<sequence length="116" mass="12701">MIARDSRVAKSPQQVHGARQSHDVNGDGMMTIMMLTMTMMVTTVRHRTLSNAMTSVEAVNNADATAPSTELRALSCETDGWRGVSYPWSTQGRGVITQRRDQAPPSLSPTSYALYV</sequence>